<feature type="transmembrane region" description="Helical" evidence="8">
    <location>
        <begin position="277"/>
        <end position="297"/>
    </location>
</feature>
<feature type="transmembrane region" description="Helical" evidence="8">
    <location>
        <begin position="148"/>
        <end position="166"/>
    </location>
</feature>
<name>A0A7C3Z0R1_9BACT</name>
<dbReference type="Pfam" id="PF13231">
    <property type="entry name" value="PMT_2"/>
    <property type="match status" value="1"/>
</dbReference>
<feature type="transmembrane region" description="Helical" evidence="8">
    <location>
        <begin position="100"/>
        <end position="117"/>
    </location>
</feature>
<reference evidence="10" key="1">
    <citation type="journal article" date="2020" name="mSystems">
        <title>Genome- and Community-Level Interaction Insights into Carbon Utilization and Element Cycling Functions of Hydrothermarchaeota in Hydrothermal Sediment.</title>
        <authorList>
            <person name="Zhou Z."/>
            <person name="Liu Y."/>
            <person name="Xu W."/>
            <person name="Pan J."/>
            <person name="Luo Z.H."/>
            <person name="Li M."/>
        </authorList>
    </citation>
    <scope>NUCLEOTIDE SEQUENCE [LARGE SCALE GENOMIC DNA]</scope>
    <source>
        <strain evidence="10">SpSt-897</strain>
    </source>
</reference>
<evidence type="ECO:0000313" key="10">
    <source>
        <dbReference type="EMBL" id="HGF33205.1"/>
    </source>
</evidence>
<evidence type="ECO:0000256" key="6">
    <source>
        <dbReference type="ARBA" id="ARBA00022989"/>
    </source>
</evidence>
<keyword evidence="4" id="KW-0808">Transferase</keyword>
<feature type="domain" description="Glycosyltransferase RgtA/B/C/D-like" evidence="9">
    <location>
        <begin position="86"/>
        <end position="233"/>
    </location>
</feature>
<keyword evidence="7 8" id="KW-0472">Membrane</keyword>
<keyword evidence="6 8" id="KW-1133">Transmembrane helix</keyword>
<feature type="transmembrane region" description="Helical" evidence="8">
    <location>
        <begin position="178"/>
        <end position="205"/>
    </location>
</feature>
<feature type="transmembrane region" description="Helical" evidence="8">
    <location>
        <begin position="12"/>
        <end position="31"/>
    </location>
</feature>
<dbReference type="InterPro" id="IPR050297">
    <property type="entry name" value="LipidA_mod_glycosyltrf_83"/>
</dbReference>
<comment type="subcellular location">
    <subcellularLocation>
        <location evidence="1">Cell membrane</location>
        <topology evidence="1">Multi-pass membrane protein</topology>
    </subcellularLocation>
</comment>
<evidence type="ECO:0000256" key="3">
    <source>
        <dbReference type="ARBA" id="ARBA00022676"/>
    </source>
</evidence>
<dbReference type="InterPro" id="IPR038731">
    <property type="entry name" value="RgtA/B/C-like"/>
</dbReference>
<organism evidence="10">
    <name type="scientific">Desulfobacca acetoxidans</name>
    <dbReference type="NCBI Taxonomy" id="60893"/>
    <lineage>
        <taxon>Bacteria</taxon>
        <taxon>Pseudomonadati</taxon>
        <taxon>Thermodesulfobacteriota</taxon>
        <taxon>Desulfobaccia</taxon>
        <taxon>Desulfobaccales</taxon>
        <taxon>Desulfobaccaceae</taxon>
        <taxon>Desulfobacca</taxon>
    </lineage>
</organism>
<evidence type="ECO:0000256" key="8">
    <source>
        <dbReference type="SAM" id="Phobius"/>
    </source>
</evidence>
<dbReference type="GO" id="GO:0005886">
    <property type="term" value="C:plasma membrane"/>
    <property type="evidence" value="ECO:0007669"/>
    <property type="project" value="UniProtKB-SubCell"/>
</dbReference>
<feature type="transmembrane region" description="Helical" evidence="8">
    <location>
        <begin position="74"/>
        <end position="93"/>
    </location>
</feature>
<feature type="transmembrane region" description="Helical" evidence="8">
    <location>
        <begin position="361"/>
        <end position="382"/>
    </location>
</feature>
<feature type="transmembrane region" description="Helical" evidence="8">
    <location>
        <begin position="333"/>
        <end position="349"/>
    </location>
</feature>
<proteinExistence type="predicted"/>
<evidence type="ECO:0000259" key="9">
    <source>
        <dbReference type="Pfam" id="PF13231"/>
    </source>
</evidence>
<keyword evidence="2" id="KW-1003">Cell membrane</keyword>
<sequence length="545" mass="61395">MKHGSSRKLARSLGFWGALLLGLIIVWASFYNLSNHPDLWWDEAIFSKTAANLVQYGRYAFTEQSPDQLSDFDYRISAGPAIILPVALAYRLLGVGLVQGRLVASLYLVFTFLALFLASRRVFGPTAAFLAVLLALGATDAVHWGRSVLGDVPALGLFLCATWLIIRHLQDDRPWSLFLGGLFLGLAFDAKEFYGLAFLPPLVVLTRRDWGAWRSLARTWFIFLAGVALPLLSYLAFKAVGLGGLLPAAAHFWEQKALLRHEFFTPLTIGRVYCECFRYLLTNPLYLTGLLGSLWLWRQGGLTLSRGLWVGNFLLWSLVYFTAIFWYRFALPALFLATPLAAFVLCRALGRLTAGLAPWSLRWAAAGLLTGVCLWVFPVTGLEYLRTIAQDQGHPPSRLVDYLKKRIPQRTLIETPEYELVFLDNVHRIHLMPAFYIVESGEQGVKLLNPRRQPYNFNQVKADVLILGYFGKSIFAQIYSPAQVARYWRKVAQVDCYDIYVRRSSPLLRPPDTPVRLSAMPPLSVRQSKVQEAHGPDTLPHSFSH</sequence>
<keyword evidence="3" id="KW-0328">Glycosyltransferase</keyword>
<evidence type="ECO:0000256" key="5">
    <source>
        <dbReference type="ARBA" id="ARBA00022692"/>
    </source>
</evidence>
<protein>
    <recommendedName>
        <fullName evidence="9">Glycosyltransferase RgtA/B/C/D-like domain-containing protein</fullName>
    </recommendedName>
</protein>
<comment type="caution">
    <text evidence="10">The sequence shown here is derived from an EMBL/GenBank/DDBJ whole genome shotgun (WGS) entry which is preliminary data.</text>
</comment>
<gene>
    <name evidence="10" type="ORF">ENW96_02305</name>
</gene>
<evidence type="ECO:0000256" key="7">
    <source>
        <dbReference type="ARBA" id="ARBA00023136"/>
    </source>
</evidence>
<evidence type="ECO:0000256" key="2">
    <source>
        <dbReference type="ARBA" id="ARBA00022475"/>
    </source>
</evidence>
<dbReference type="GO" id="GO:0016763">
    <property type="term" value="F:pentosyltransferase activity"/>
    <property type="evidence" value="ECO:0007669"/>
    <property type="project" value="TreeGrafter"/>
</dbReference>
<dbReference type="GO" id="GO:0009103">
    <property type="term" value="P:lipopolysaccharide biosynthetic process"/>
    <property type="evidence" value="ECO:0007669"/>
    <property type="project" value="UniProtKB-ARBA"/>
</dbReference>
<feature type="transmembrane region" description="Helical" evidence="8">
    <location>
        <begin position="217"/>
        <end position="237"/>
    </location>
</feature>
<dbReference type="AlphaFoldDB" id="A0A7C3Z0R1"/>
<dbReference type="EMBL" id="DTMF01000057">
    <property type="protein sequence ID" value="HGF33205.1"/>
    <property type="molecule type" value="Genomic_DNA"/>
</dbReference>
<keyword evidence="5 8" id="KW-0812">Transmembrane</keyword>
<dbReference type="PANTHER" id="PTHR33908:SF11">
    <property type="entry name" value="MEMBRANE PROTEIN"/>
    <property type="match status" value="1"/>
</dbReference>
<evidence type="ECO:0000256" key="1">
    <source>
        <dbReference type="ARBA" id="ARBA00004651"/>
    </source>
</evidence>
<dbReference type="PANTHER" id="PTHR33908">
    <property type="entry name" value="MANNOSYLTRANSFERASE YKCB-RELATED"/>
    <property type="match status" value="1"/>
</dbReference>
<evidence type="ECO:0000256" key="4">
    <source>
        <dbReference type="ARBA" id="ARBA00022679"/>
    </source>
</evidence>
<accession>A0A7C3Z0R1</accession>